<proteinExistence type="predicted"/>
<reference evidence="1 2" key="1">
    <citation type="submission" date="2022-12" db="EMBL/GenBank/DDBJ databases">
        <title>Chromosome-level genome of Tegillarca granosa.</title>
        <authorList>
            <person name="Kim J."/>
        </authorList>
    </citation>
    <scope>NUCLEOTIDE SEQUENCE [LARGE SCALE GENOMIC DNA]</scope>
    <source>
        <strain evidence="1">Teg-2019</strain>
        <tissue evidence="1">Adductor muscle</tissue>
    </source>
</reference>
<organism evidence="1 2">
    <name type="scientific">Tegillarca granosa</name>
    <name type="common">Malaysian cockle</name>
    <name type="synonym">Anadara granosa</name>
    <dbReference type="NCBI Taxonomy" id="220873"/>
    <lineage>
        <taxon>Eukaryota</taxon>
        <taxon>Metazoa</taxon>
        <taxon>Spiralia</taxon>
        <taxon>Lophotrochozoa</taxon>
        <taxon>Mollusca</taxon>
        <taxon>Bivalvia</taxon>
        <taxon>Autobranchia</taxon>
        <taxon>Pteriomorphia</taxon>
        <taxon>Arcoida</taxon>
        <taxon>Arcoidea</taxon>
        <taxon>Arcidae</taxon>
        <taxon>Tegillarca</taxon>
    </lineage>
</organism>
<dbReference type="Proteomes" id="UP001217089">
    <property type="component" value="Unassembled WGS sequence"/>
</dbReference>
<evidence type="ECO:0000313" key="2">
    <source>
        <dbReference type="Proteomes" id="UP001217089"/>
    </source>
</evidence>
<keyword evidence="2" id="KW-1185">Reference proteome</keyword>
<sequence>MKSLAESDNENLRERVAKVFKDDLGIANEISSSCSQTKRFDRSQFYSKKWKTIKKKQSNIRINQQFPESICQKRKRLFKFKRN</sequence>
<comment type="caution">
    <text evidence="1">The sequence shown here is derived from an EMBL/GenBank/DDBJ whole genome shotgun (WGS) entry which is preliminary data.</text>
</comment>
<evidence type="ECO:0000313" key="1">
    <source>
        <dbReference type="EMBL" id="KAJ8311508.1"/>
    </source>
</evidence>
<accession>A0ABQ9F281</accession>
<protein>
    <submittedName>
        <fullName evidence="1">Uncharacterized protein</fullName>
    </submittedName>
</protein>
<gene>
    <name evidence="1" type="ORF">KUTeg_010863</name>
</gene>
<name>A0ABQ9F281_TEGGR</name>
<dbReference type="EMBL" id="JARBDR010000496">
    <property type="protein sequence ID" value="KAJ8311508.1"/>
    <property type="molecule type" value="Genomic_DNA"/>
</dbReference>